<evidence type="ECO:0000313" key="4">
    <source>
        <dbReference type="Proteomes" id="UP000315759"/>
    </source>
</evidence>
<dbReference type="PANTHER" id="PTHR22931">
    <property type="entry name" value="PHOSPHOENOLPYRUVATE DIKINASE-RELATED"/>
    <property type="match status" value="1"/>
</dbReference>
<dbReference type="EMBL" id="VIFX01000017">
    <property type="protein sequence ID" value="TQR85800.1"/>
    <property type="molecule type" value="Genomic_DNA"/>
</dbReference>
<feature type="domain" description="PEP-utilising enzyme mobile" evidence="1">
    <location>
        <begin position="377"/>
        <end position="445"/>
    </location>
</feature>
<dbReference type="Proteomes" id="UP000315759">
    <property type="component" value="Unassembled WGS sequence"/>
</dbReference>
<dbReference type="EC" id="2.7.9.1" evidence="3"/>
<dbReference type="SUPFAM" id="SSF56059">
    <property type="entry name" value="Glutathione synthetase ATP-binding domain-like"/>
    <property type="match status" value="1"/>
</dbReference>
<comment type="caution">
    <text evidence="3">The sequence shown here is derived from an EMBL/GenBank/DDBJ whole genome shotgun (WGS) entry which is preliminary data.</text>
</comment>
<evidence type="ECO:0000313" key="3">
    <source>
        <dbReference type="EMBL" id="TQR85800.1"/>
    </source>
</evidence>
<evidence type="ECO:0000259" key="2">
    <source>
        <dbReference type="Pfam" id="PF01326"/>
    </source>
</evidence>
<keyword evidence="3" id="KW-0808">Transferase</keyword>
<dbReference type="PROSITE" id="PS00370">
    <property type="entry name" value="PEP_ENZYMES_PHOS_SITE"/>
    <property type="match status" value="1"/>
</dbReference>
<protein>
    <submittedName>
        <fullName evidence="3">Pyruvate, phosphate dikinase</fullName>
        <ecNumber evidence="3">2.7.9.1</ecNumber>
    </submittedName>
</protein>
<dbReference type="InterPro" id="IPR036637">
    <property type="entry name" value="Phosphohistidine_dom_sf"/>
</dbReference>
<dbReference type="InterPro" id="IPR013815">
    <property type="entry name" value="ATP_grasp_subdomain_1"/>
</dbReference>
<gene>
    <name evidence="3" type="ORF">D8S82_14655</name>
</gene>
<keyword evidence="3" id="KW-0670">Pyruvate</keyword>
<dbReference type="PANTHER" id="PTHR22931:SF9">
    <property type="entry name" value="PYRUVATE, PHOSPHATE DIKINASE 1, CHLOROPLASTIC"/>
    <property type="match status" value="1"/>
</dbReference>
<evidence type="ECO:0000259" key="1">
    <source>
        <dbReference type="Pfam" id="PF00391"/>
    </source>
</evidence>
<sequence length="493" mass="50821">MSGHAMTIGAGSRHAVPLDGELGDAARRAVGGKGRAVAAMASLGLPVPPAFCVTSDWSDDDPAALVDHLWQDVLDGLKVLEERTGRTFGAGPRTLLLSVRSSGDTSMPGMLETVLNVGVDDAVVEALGKEYSVAFAEDTRERFRRGYRRAVGVEAPGQPLAQLRGAVEAVASSWSSSRVDAYRAHRGLERGGIAILLQAMVFGNLDAQSGTGVLFTRDPATGASTPFGEWLPAAQGDDVVSGTSDCEPLSAMRDRLPAAYDELVDAGARLEKLGADVQDVEFTVEAGKLWLLQSRVAQRSPRAALRLALTFRDEGLVDDAEVIERVTPEQLATILAVRSAPSGPPLATGAAACPGIASGLVCTTSDDAIAAADAGHDVILVRPTTSPDDVAGIMAANGVVTEVGGASSHAAIVARELGIPAVVGCGVGLTASLAGLTITVDGDAGEVRAGESALSESVLSPELSRFTDIVRAAVPDVVGDLQAMHRAARSARR</sequence>
<proteinExistence type="predicted"/>
<dbReference type="RefSeq" id="WP_142552793.1">
    <property type="nucleotide sequence ID" value="NZ_VIFX01000017.1"/>
</dbReference>
<dbReference type="Pfam" id="PF01326">
    <property type="entry name" value="PPDK_N"/>
    <property type="match status" value="1"/>
</dbReference>
<dbReference type="Gene3D" id="3.30.1490.20">
    <property type="entry name" value="ATP-grasp fold, A domain"/>
    <property type="match status" value="1"/>
</dbReference>
<dbReference type="GO" id="GO:0005524">
    <property type="term" value="F:ATP binding"/>
    <property type="evidence" value="ECO:0007669"/>
    <property type="project" value="InterPro"/>
</dbReference>
<dbReference type="SUPFAM" id="SSF52009">
    <property type="entry name" value="Phosphohistidine domain"/>
    <property type="match status" value="1"/>
</dbReference>
<dbReference type="NCBIfam" id="NF004531">
    <property type="entry name" value="PRK05878.1"/>
    <property type="match status" value="1"/>
</dbReference>
<dbReference type="Gene3D" id="1.10.189.10">
    <property type="entry name" value="Pyruvate Phosphate Dikinase, domain 2"/>
    <property type="match status" value="1"/>
</dbReference>
<dbReference type="Gene3D" id="3.30.470.20">
    <property type="entry name" value="ATP-grasp fold, B domain"/>
    <property type="match status" value="1"/>
</dbReference>
<dbReference type="AlphaFoldDB" id="A0A544W0Q6"/>
<dbReference type="InterPro" id="IPR010121">
    <property type="entry name" value="Pyruvate_phosphate_dikinase"/>
</dbReference>
<dbReference type="Gene3D" id="3.50.30.10">
    <property type="entry name" value="Phosphohistidine domain"/>
    <property type="match status" value="1"/>
</dbReference>
<accession>A0A544W0Q6</accession>
<dbReference type="InterPro" id="IPR008279">
    <property type="entry name" value="PEP-util_enz_mobile_dom"/>
</dbReference>
<dbReference type="InterPro" id="IPR018274">
    <property type="entry name" value="PEP_util_AS"/>
</dbReference>
<dbReference type="InterPro" id="IPR002192">
    <property type="entry name" value="PPDK_AMP/ATP-bd"/>
</dbReference>
<name>A0A544W0Q6_9MYCO</name>
<dbReference type="GO" id="GO:0050242">
    <property type="term" value="F:pyruvate, phosphate dikinase activity"/>
    <property type="evidence" value="ECO:0007669"/>
    <property type="project" value="UniProtKB-EC"/>
</dbReference>
<reference evidence="3 4" key="1">
    <citation type="submission" date="2018-10" db="EMBL/GenBank/DDBJ databases">
        <title>Draft genome of Mycobacterium hodleri strain B.</title>
        <authorList>
            <person name="Amande T.J."/>
            <person name="Mcgenity T.J."/>
        </authorList>
    </citation>
    <scope>NUCLEOTIDE SEQUENCE [LARGE SCALE GENOMIC DNA]</scope>
    <source>
        <strain evidence="3 4">B</strain>
    </source>
</reference>
<dbReference type="Pfam" id="PF00391">
    <property type="entry name" value="PEP-utilizers"/>
    <property type="match status" value="1"/>
</dbReference>
<feature type="domain" description="Pyruvate phosphate dikinase AMP/ATP-binding" evidence="2">
    <location>
        <begin position="71"/>
        <end position="243"/>
    </location>
</feature>
<dbReference type="GO" id="GO:0016301">
    <property type="term" value="F:kinase activity"/>
    <property type="evidence" value="ECO:0007669"/>
    <property type="project" value="UniProtKB-KW"/>
</dbReference>
<keyword evidence="3" id="KW-0418">Kinase</keyword>
<organism evidence="3 4">
    <name type="scientific">Mycolicibacterium hodleri</name>
    <dbReference type="NCBI Taxonomy" id="49897"/>
    <lineage>
        <taxon>Bacteria</taxon>
        <taxon>Bacillati</taxon>
        <taxon>Actinomycetota</taxon>
        <taxon>Actinomycetes</taxon>
        <taxon>Mycobacteriales</taxon>
        <taxon>Mycobacteriaceae</taxon>
        <taxon>Mycolicibacterium</taxon>
    </lineage>
</organism>
<keyword evidence="4" id="KW-1185">Reference proteome</keyword>